<dbReference type="EMBL" id="CP047593">
    <property type="protein sequence ID" value="QHI69530.1"/>
    <property type="molecule type" value="Genomic_DNA"/>
</dbReference>
<dbReference type="RefSeq" id="WP_160628712.1">
    <property type="nucleotide sequence ID" value="NZ_CP047593.1"/>
</dbReference>
<evidence type="ECO:0000256" key="2">
    <source>
        <dbReference type="ARBA" id="ARBA00023004"/>
    </source>
</evidence>
<evidence type="ECO:0000259" key="4">
    <source>
        <dbReference type="PROSITE" id="PS51379"/>
    </source>
</evidence>
<gene>
    <name evidence="5" type="ORF">GT409_08695</name>
</gene>
<evidence type="ECO:0000256" key="3">
    <source>
        <dbReference type="ARBA" id="ARBA00023014"/>
    </source>
</evidence>
<dbReference type="Proteomes" id="UP000464954">
    <property type="component" value="Chromosome"/>
</dbReference>
<dbReference type="PROSITE" id="PS00198">
    <property type="entry name" value="4FE4S_FER_1"/>
    <property type="match status" value="2"/>
</dbReference>
<organism evidence="5 6">
    <name type="scientific">Tichowtungia aerotolerans</name>
    <dbReference type="NCBI Taxonomy" id="2697043"/>
    <lineage>
        <taxon>Bacteria</taxon>
        <taxon>Pseudomonadati</taxon>
        <taxon>Kiritimatiellota</taxon>
        <taxon>Tichowtungiia</taxon>
        <taxon>Tichowtungiales</taxon>
        <taxon>Tichowtungiaceae</taxon>
        <taxon>Tichowtungia</taxon>
    </lineage>
</organism>
<dbReference type="PROSITE" id="PS51379">
    <property type="entry name" value="4FE4S_FER_2"/>
    <property type="match status" value="1"/>
</dbReference>
<sequence length="275" mass="30989">MSTKIYWFSGSGNSLATARMLAEKLPDAELIPIAQAVHRPPEAADLIGLVFPVYAFGPPALVETFINKLQVKPDSYVFSVSTCAVTAGSTLHFIRRALRKRGIRLNAAWTVRQPENYPPLGGTPGLKSQERTHAKADEKIALIAQALLSRTAVIEKSGLFWRLAGLLIYPSFRFFEKHGADRPFRADQSCNSCGICEKLCPVQNIEIRNGQPIWLGHCEQCFACFHWCPQNAVQYGWSSWIRRYHHPRTSLSDFLQQHQDVEQQAIFCRGTEARF</sequence>
<dbReference type="Gene3D" id="3.30.70.20">
    <property type="match status" value="1"/>
</dbReference>
<dbReference type="InterPro" id="IPR047964">
    <property type="entry name" value="EFR1-like"/>
</dbReference>
<reference evidence="5 6" key="1">
    <citation type="submission" date="2020-01" db="EMBL/GenBank/DDBJ databases">
        <title>Ponticoccus aerotolerans gen. nov., sp. nov., an anaerobic bacterium and proposal of Ponticoccusceae fam. nov., Ponticoccusles ord. nov. and Ponticoccuse classis nov. in the phylum Kiritimatiellaeota.</title>
        <authorList>
            <person name="Zhou L.Y."/>
            <person name="Du Z.J."/>
        </authorList>
    </citation>
    <scope>NUCLEOTIDE SEQUENCE [LARGE SCALE GENOMIC DNA]</scope>
    <source>
        <strain evidence="5 6">S-5007</strain>
    </source>
</reference>
<evidence type="ECO:0000313" key="6">
    <source>
        <dbReference type="Proteomes" id="UP000464954"/>
    </source>
</evidence>
<name>A0A6P1M4L1_9BACT</name>
<accession>A0A6P1M4L1</accession>
<proteinExistence type="predicted"/>
<dbReference type="InterPro" id="IPR017896">
    <property type="entry name" value="4Fe4S_Fe-S-bd"/>
</dbReference>
<dbReference type="SUPFAM" id="SSF54862">
    <property type="entry name" value="4Fe-4S ferredoxins"/>
    <property type="match status" value="1"/>
</dbReference>
<dbReference type="NCBIfam" id="NF038196">
    <property type="entry name" value="ferrodoxin_EFR1"/>
    <property type="match status" value="1"/>
</dbReference>
<dbReference type="Gene3D" id="3.40.50.360">
    <property type="match status" value="1"/>
</dbReference>
<dbReference type="KEGG" id="taer:GT409_08695"/>
<evidence type="ECO:0000256" key="1">
    <source>
        <dbReference type="ARBA" id="ARBA00022723"/>
    </source>
</evidence>
<dbReference type="GO" id="GO:0051536">
    <property type="term" value="F:iron-sulfur cluster binding"/>
    <property type="evidence" value="ECO:0007669"/>
    <property type="project" value="UniProtKB-KW"/>
</dbReference>
<dbReference type="AlphaFoldDB" id="A0A6P1M4L1"/>
<feature type="domain" description="4Fe-4S ferredoxin-type" evidence="4">
    <location>
        <begin position="181"/>
        <end position="210"/>
    </location>
</feature>
<dbReference type="SUPFAM" id="SSF52218">
    <property type="entry name" value="Flavoproteins"/>
    <property type="match status" value="1"/>
</dbReference>
<keyword evidence="6" id="KW-1185">Reference proteome</keyword>
<dbReference type="InterPro" id="IPR017900">
    <property type="entry name" value="4Fe4S_Fe_S_CS"/>
</dbReference>
<keyword evidence="2" id="KW-0408">Iron</keyword>
<protein>
    <recommendedName>
        <fullName evidence="4">4Fe-4S ferredoxin-type domain-containing protein</fullName>
    </recommendedName>
</protein>
<keyword evidence="1" id="KW-0479">Metal-binding</keyword>
<keyword evidence="3" id="KW-0411">Iron-sulfur</keyword>
<dbReference type="InterPro" id="IPR029039">
    <property type="entry name" value="Flavoprotein-like_sf"/>
</dbReference>
<dbReference type="GO" id="GO:0046872">
    <property type="term" value="F:metal ion binding"/>
    <property type="evidence" value="ECO:0007669"/>
    <property type="project" value="UniProtKB-KW"/>
</dbReference>
<evidence type="ECO:0000313" key="5">
    <source>
        <dbReference type="EMBL" id="QHI69530.1"/>
    </source>
</evidence>